<proteinExistence type="predicted"/>
<dbReference type="EMBL" id="KI964675">
    <property type="protein sequence ID" value="EUC31107.1"/>
    <property type="molecule type" value="Genomic_DNA"/>
</dbReference>
<feature type="signal peptide" evidence="1">
    <location>
        <begin position="1"/>
        <end position="19"/>
    </location>
</feature>
<keyword evidence="3" id="KW-1185">Reference proteome</keyword>
<feature type="chain" id="PRO_5004885204" evidence="1">
    <location>
        <begin position="20"/>
        <end position="71"/>
    </location>
</feature>
<dbReference type="KEGG" id="bze:COCCADRAFT_6946"/>
<gene>
    <name evidence="2" type="ORF">COCCADRAFT_6946</name>
</gene>
<evidence type="ECO:0000313" key="3">
    <source>
        <dbReference type="Proteomes" id="UP000053841"/>
    </source>
</evidence>
<accession>W6XTY0</accession>
<keyword evidence="1" id="KW-0732">Signal</keyword>
<evidence type="ECO:0000313" key="2">
    <source>
        <dbReference type="EMBL" id="EUC31107.1"/>
    </source>
</evidence>
<protein>
    <submittedName>
        <fullName evidence="2">Uncharacterized protein</fullName>
    </submittedName>
</protein>
<dbReference type="RefSeq" id="XP_007714574.1">
    <property type="nucleotide sequence ID" value="XM_007716384.1"/>
</dbReference>
<name>W6XTY0_COCC2</name>
<dbReference type="HOGENOM" id="CLU_2811954_0_0_1"/>
<dbReference type="GeneID" id="19150631"/>
<organism evidence="2 3">
    <name type="scientific">Cochliobolus carbonum (strain 26-R-13)</name>
    <name type="common">Maize leaf spot fungus</name>
    <name type="synonym">Bipolaris zeicola</name>
    <dbReference type="NCBI Taxonomy" id="930089"/>
    <lineage>
        <taxon>Eukaryota</taxon>
        <taxon>Fungi</taxon>
        <taxon>Dikarya</taxon>
        <taxon>Ascomycota</taxon>
        <taxon>Pezizomycotina</taxon>
        <taxon>Dothideomycetes</taxon>
        <taxon>Pleosporomycetidae</taxon>
        <taxon>Pleosporales</taxon>
        <taxon>Pleosporineae</taxon>
        <taxon>Pleosporaceae</taxon>
        <taxon>Bipolaris</taxon>
    </lineage>
</organism>
<reference evidence="2 3" key="1">
    <citation type="journal article" date="2013" name="PLoS Genet.">
        <title>Comparative genome structure, secondary metabolite, and effector coding capacity across Cochliobolus pathogens.</title>
        <authorList>
            <person name="Condon B.J."/>
            <person name="Leng Y."/>
            <person name="Wu D."/>
            <person name="Bushley K.E."/>
            <person name="Ohm R.A."/>
            <person name="Otillar R."/>
            <person name="Martin J."/>
            <person name="Schackwitz W."/>
            <person name="Grimwood J."/>
            <person name="MohdZainudin N."/>
            <person name="Xue C."/>
            <person name="Wang R."/>
            <person name="Manning V.A."/>
            <person name="Dhillon B."/>
            <person name="Tu Z.J."/>
            <person name="Steffenson B.J."/>
            <person name="Salamov A."/>
            <person name="Sun H."/>
            <person name="Lowry S."/>
            <person name="LaButti K."/>
            <person name="Han J."/>
            <person name="Copeland A."/>
            <person name="Lindquist E."/>
            <person name="Barry K."/>
            <person name="Schmutz J."/>
            <person name="Baker S.E."/>
            <person name="Ciuffetti L.M."/>
            <person name="Grigoriev I.V."/>
            <person name="Zhong S."/>
            <person name="Turgeon B.G."/>
        </authorList>
    </citation>
    <scope>NUCLEOTIDE SEQUENCE [LARGE SCALE GENOMIC DNA]</scope>
    <source>
        <strain evidence="2 3">26-R-13</strain>
    </source>
</reference>
<dbReference type="AlphaFoldDB" id="W6XTY0"/>
<dbReference type="Proteomes" id="UP000053841">
    <property type="component" value="Unassembled WGS sequence"/>
</dbReference>
<evidence type="ECO:0000256" key="1">
    <source>
        <dbReference type="SAM" id="SignalP"/>
    </source>
</evidence>
<sequence length="71" mass="7292">MKTTTFLTTIVLLTPTVFARCLFIGAGNGQTCSSSGLVYACDNGSTPGPLPPSVTRCVLIPNSTAYCCSTA</sequence>